<dbReference type="Gene3D" id="3.10.129.10">
    <property type="entry name" value="Hotdog Thioesterase"/>
    <property type="match status" value="1"/>
</dbReference>
<evidence type="ECO:0000259" key="2">
    <source>
        <dbReference type="Pfam" id="PF03061"/>
    </source>
</evidence>
<dbReference type="GO" id="GO:0016289">
    <property type="term" value="F:acyl-CoA hydrolase activity"/>
    <property type="evidence" value="ECO:0007669"/>
    <property type="project" value="UniProtKB-ARBA"/>
</dbReference>
<evidence type="ECO:0000313" key="4">
    <source>
        <dbReference type="Proteomes" id="UP000317122"/>
    </source>
</evidence>
<reference evidence="3 4" key="1">
    <citation type="journal article" date="2015" name="Stand. Genomic Sci.">
        <title>Genomic Encyclopedia of Bacterial and Archaeal Type Strains, Phase III: the genomes of soil and plant-associated and newly described type strains.</title>
        <authorList>
            <person name="Whitman W.B."/>
            <person name="Woyke T."/>
            <person name="Klenk H.P."/>
            <person name="Zhou Y."/>
            <person name="Lilburn T.G."/>
            <person name="Beck B.J."/>
            <person name="De Vos P."/>
            <person name="Vandamme P."/>
            <person name="Eisen J.A."/>
            <person name="Garrity G."/>
            <person name="Hugenholtz P."/>
            <person name="Kyrpides N.C."/>
        </authorList>
    </citation>
    <scope>NUCLEOTIDE SEQUENCE [LARGE SCALE GENOMIC DNA]</scope>
    <source>
        <strain evidence="3 4">CGMCC 1.2546</strain>
    </source>
</reference>
<dbReference type="InterPro" id="IPR029069">
    <property type="entry name" value="HotDog_dom_sf"/>
</dbReference>
<dbReference type="EMBL" id="VLKT01000033">
    <property type="protein sequence ID" value="TWI30001.1"/>
    <property type="molecule type" value="Genomic_DNA"/>
</dbReference>
<accession>A0A562NDM0</accession>
<proteinExistence type="predicted"/>
<evidence type="ECO:0000313" key="3">
    <source>
        <dbReference type="EMBL" id="TWI30001.1"/>
    </source>
</evidence>
<dbReference type="InterPro" id="IPR003736">
    <property type="entry name" value="PAAI_dom"/>
</dbReference>
<dbReference type="RefSeq" id="WP_145720809.1">
    <property type="nucleotide sequence ID" value="NZ_BSPF01000116.1"/>
</dbReference>
<protein>
    <submittedName>
        <fullName evidence="3">Uncharacterized protein (TIGR00369 family)</fullName>
    </submittedName>
</protein>
<dbReference type="Proteomes" id="UP000317122">
    <property type="component" value="Unassembled WGS sequence"/>
</dbReference>
<comment type="caution">
    <text evidence="3">The sequence shown here is derived from an EMBL/GenBank/DDBJ whole genome shotgun (WGS) entry which is preliminary data.</text>
</comment>
<evidence type="ECO:0000256" key="1">
    <source>
        <dbReference type="ARBA" id="ARBA00022801"/>
    </source>
</evidence>
<name>A0A562NDM0_9HYPH</name>
<gene>
    <name evidence="3" type="ORF">IQ26_04816</name>
</gene>
<dbReference type="SUPFAM" id="SSF54637">
    <property type="entry name" value="Thioesterase/thiol ester dehydrase-isomerase"/>
    <property type="match status" value="1"/>
</dbReference>
<keyword evidence="1" id="KW-0378">Hydrolase</keyword>
<feature type="domain" description="Thioesterase" evidence="2">
    <location>
        <begin position="68"/>
        <end position="141"/>
    </location>
</feature>
<dbReference type="NCBIfam" id="TIGR00369">
    <property type="entry name" value="unchar_dom_1"/>
    <property type="match status" value="1"/>
</dbReference>
<sequence>MPAPYTGTAYARAQDNLKPVLTAAQVNALMETVYPQLNDRFTYYEAIDVFPGGCTVRLNADERHLRPGGTVSGPSLFTLADIGGYVCVLSHAGPDALSVTTNLNINFVRKAEAGPIDGHCRILKLGKSLMVFDIDIVAGPDGHTVAHATGTYSIPPRRTTDVVK</sequence>
<dbReference type="OrthoDB" id="9805304at2"/>
<dbReference type="InterPro" id="IPR006683">
    <property type="entry name" value="Thioestr_dom"/>
</dbReference>
<organism evidence="3 4">
    <name type="scientific">Mesorhizobium tianshanense</name>
    <dbReference type="NCBI Taxonomy" id="39844"/>
    <lineage>
        <taxon>Bacteria</taxon>
        <taxon>Pseudomonadati</taxon>
        <taxon>Pseudomonadota</taxon>
        <taxon>Alphaproteobacteria</taxon>
        <taxon>Hyphomicrobiales</taxon>
        <taxon>Phyllobacteriaceae</taxon>
        <taxon>Mesorhizobium</taxon>
    </lineage>
</organism>
<dbReference type="CDD" id="cd03443">
    <property type="entry name" value="PaaI_thioesterase"/>
    <property type="match status" value="1"/>
</dbReference>
<dbReference type="AlphaFoldDB" id="A0A562NDM0"/>
<dbReference type="Pfam" id="PF03061">
    <property type="entry name" value="4HBT"/>
    <property type="match status" value="1"/>
</dbReference>
<keyword evidence="4" id="KW-1185">Reference proteome</keyword>